<evidence type="ECO:0000313" key="7">
    <source>
        <dbReference type="EMBL" id="OKL62274.1"/>
    </source>
</evidence>
<accession>A0A225AV77</accession>
<feature type="domain" description="AMP-dependent synthetase/ligase" evidence="5">
    <location>
        <begin position="104"/>
        <end position="315"/>
    </location>
</feature>
<dbReference type="InterPro" id="IPR008972">
    <property type="entry name" value="Cupredoxin"/>
</dbReference>
<gene>
    <name evidence="7" type="ORF">UA08_02861</name>
</gene>
<dbReference type="GO" id="GO:0016491">
    <property type="term" value="F:oxidoreductase activity"/>
    <property type="evidence" value="ECO:0007669"/>
    <property type="project" value="TreeGrafter"/>
</dbReference>
<dbReference type="Pfam" id="PF00394">
    <property type="entry name" value="Cu-oxidase"/>
    <property type="match status" value="1"/>
</dbReference>
<feature type="region of interest" description="Disordered" evidence="3">
    <location>
        <begin position="600"/>
        <end position="622"/>
    </location>
</feature>
<proteinExistence type="inferred from homology"/>
<dbReference type="Gene3D" id="2.60.40.420">
    <property type="entry name" value="Cupredoxins - blue copper proteins"/>
    <property type="match status" value="2"/>
</dbReference>
<dbReference type="GO" id="GO:0005507">
    <property type="term" value="F:copper ion binding"/>
    <property type="evidence" value="ECO:0007669"/>
    <property type="project" value="InterPro"/>
</dbReference>
<dbReference type="InterPro" id="IPR011707">
    <property type="entry name" value="Cu-oxidase-like_N"/>
</dbReference>
<dbReference type="PANTHER" id="PTHR11709">
    <property type="entry name" value="MULTI-COPPER OXIDASE"/>
    <property type="match status" value="1"/>
</dbReference>
<dbReference type="Proteomes" id="UP000214365">
    <property type="component" value="Unassembled WGS sequence"/>
</dbReference>
<dbReference type="EMBL" id="LFMY01000003">
    <property type="protein sequence ID" value="OKL62274.1"/>
    <property type="molecule type" value="Genomic_DNA"/>
</dbReference>
<evidence type="ECO:0000259" key="5">
    <source>
        <dbReference type="Pfam" id="PF00501"/>
    </source>
</evidence>
<reference evidence="7 8" key="1">
    <citation type="submission" date="2015-06" db="EMBL/GenBank/DDBJ databases">
        <title>Talaromyces atroroseus IBT 11181 draft genome.</title>
        <authorList>
            <person name="Rasmussen K.B."/>
            <person name="Rasmussen S."/>
            <person name="Petersen B."/>
            <person name="Sicheritz-Ponten T."/>
            <person name="Mortensen U.H."/>
            <person name="Thrane U."/>
        </authorList>
    </citation>
    <scope>NUCLEOTIDE SEQUENCE [LARGE SCALE GENOMIC DNA]</scope>
    <source>
        <strain evidence="7 8">IBT 11181</strain>
    </source>
</reference>
<dbReference type="Pfam" id="PF00501">
    <property type="entry name" value="AMP-binding"/>
    <property type="match status" value="1"/>
</dbReference>
<dbReference type="RefSeq" id="XP_020122395.1">
    <property type="nucleotide sequence ID" value="XM_020264950.1"/>
</dbReference>
<evidence type="ECO:0000259" key="4">
    <source>
        <dbReference type="Pfam" id="PF00394"/>
    </source>
</evidence>
<dbReference type="PANTHER" id="PTHR11709:SF145">
    <property type="entry name" value="LCC1"/>
    <property type="match status" value="1"/>
</dbReference>
<evidence type="ECO:0000256" key="3">
    <source>
        <dbReference type="SAM" id="MobiDB-lite"/>
    </source>
</evidence>
<dbReference type="Gene3D" id="3.40.50.12780">
    <property type="entry name" value="N-terminal domain of ligase-like"/>
    <property type="match status" value="1"/>
</dbReference>
<keyword evidence="2" id="KW-0186">Copper</keyword>
<dbReference type="InterPro" id="IPR000873">
    <property type="entry name" value="AMP-dep_synth/lig_dom"/>
</dbReference>
<dbReference type="InterPro" id="IPR045087">
    <property type="entry name" value="Cu-oxidase_fam"/>
</dbReference>
<evidence type="ECO:0000259" key="6">
    <source>
        <dbReference type="Pfam" id="PF07732"/>
    </source>
</evidence>
<comment type="caution">
    <text evidence="7">The sequence shown here is derived from an EMBL/GenBank/DDBJ whole genome shotgun (WGS) entry which is preliminary data.</text>
</comment>
<dbReference type="PROSITE" id="PS00455">
    <property type="entry name" value="AMP_BINDING"/>
    <property type="match status" value="1"/>
</dbReference>
<sequence length="763" mass="83682">MIVPDFRALLDDIVTNSDRGMHIYGHGDTKNGQWLSYAELRAVAKQTATKIRQIDGFKHHGIILLHLDNHWDNIIWFWSTAYAGCVPAMSTPFHGNGVTPGQALEAVREDRLALLMLTSGSTGNAKAVCLTHSNLLASMRGKSLRTHTPPNTCYFNFIGLDHVTGLIDVHLRVLYSKVSQVHIQKADLISDPLEFVYLANKHRISLTLAPNFFLSKLRPAMDNAEAQLIESNLDLSCLTCILSGGEANVVETADALSRHLSKFGAPRCCIISAFGMTETCAGAILNVEYPEYDIRRGYEFASVGMCCSGIEMRINVSNTASMKDFHTNGTNIVKSGSRIHNGNHSADTAVGDLEVGGEVVFERYYNNPVATTESFTSDGWFKTGDQAMVDSEGHLNIVGRTKDTMTINSVKRYPQLHCLFCAHRLPGASTETACVVYLPTYQLDNNDNDVIAARMRALDGITKIVVLQTGFKSYVLPLNETLLQKSTLGKLSRSKNRNALAEGKYAALEEENKAIINGQFPGPLIEADWGDTISVTVANNIDTDTAEGMTLHWHGLLQRKTPWMDGVPGVSQCPIPPGGGNFTYTFQVDQFVQRTPQPLSTLTTTSSMAKGPTTASSDREQGTDLAKFNFTSGKLHRLRLINTGMNANQKFSIDGHEMTIIANDFVPVEPYNMTVVTLGVGQCTDVIVKGTGQPTDLYWMRSDVDMDCLNMTDTFPNATAIIYYENANLSAVPTTTPTSFWSSNSCATDPLQSTTPYYPQTLC</sequence>
<keyword evidence="8" id="KW-1185">Reference proteome</keyword>
<feature type="domain" description="Plastocyanin-like" evidence="6">
    <location>
        <begin position="511"/>
        <end position="590"/>
    </location>
</feature>
<feature type="domain" description="Plastocyanin-like" evidence="4">
    <location>
        <begin position="605"/>
        <end position="727"/>
    </location>
</feature>
<organism evidence="7 8">
    <name type="scientific">Talaromyces atroroseus</name>
    <dbReference type="NCBI Taxonomy" id="1441469"/>
    <lineage>
        <taxon>Eukaryota</taxon>
        <taxon>Fungi</taxon>
        <taxon>Dikarya</taxon>
        <taxon>Ascomycota</taxon>
        <taxon>Pezizomycotina</taxon>
        <taxon>Eurotiomycetes</taxon>
        <taxon>Eurotiomycetidae</taxon>
        <taxon>Eurotiales</taxon>
        <taxon>Trichocomaceae</taxon>
        <taxon>Talaromyces</taxon>
        <taxon>Talaromyces sect. Trachyspermi</taxon>
    </lineage>
</organism>
<dbReference type="InterPro" id="IPR042099">
    <property type="entry name" value="ANL_N_sf"/>
</dbReference>
<dbReference type="SUPFAM" id="SSF56801">
    <property type="entry name" value="Acetyl-CoA synthetase-like"/>
    <property type="match status" value="1"/>
</dbReference>
<dbReference type="InterPro" id="IPR001117">
    <property type="entry name" value="Cu-oxidase_2nd"/>
</dbReference>
<dbReference type="AlphaFoldDB" id="A0A225AV77"/>
<dbReference type="STRING" id="1441469.A0A225AV77"/>
<comment type="similarity">
    <text evidence="1">Belongs to the multicopper oxidase family.</text>
</comment>
<protein>
    <recommendedName>
        <fullName evidence="9">AMP-dependent synthetase/ligase domain-containing protein</fullName>
    </recommendedName>
</protein>
<evidence type="ECO:0008006" key="9">
    <source>
        <dbReference type="Google" id="ProtNLM"/>
    </source>
</evidence>
<dbReference type="OrthoDB" id="10253869at2759"/>
<evidence type="ECO:0000256" key="1">
    <source>
        <dbReference type="ARBA" id="ARBA00010609"/>
    </source>
</evidence>
<name>A0A225AV77_TALAT</name>
<dbReference type="GeneID" id="31002616"/>
<dbReference type="SUPFAM" id="SSF49503">
    <property type="entry name" value="Cupredoxins"/>
    <property type="match status" value="2"/>
</dbReference>
<dbReference type="InterPro" id="IPR020845">
    <property type="entry name" value="AMP-binding_CS"/>
</dbReference>
<evidence type="ECO:0000313" key="8">
    <source>
        <dbReference type="Proteomes" id="UP000214365"/>
    </source>
</evidence>
<evidence type="ECO:0000256" key="2">
    <source>
        <dbReference type="ARBA" id="ARBA00023008"/>
    </source>
</evidence>
<dbReference type="Pfam" id="PF07732">
    <property type="entry name" value="Cu-oxidase_3"/>
    <property type="match status" value="1"/>
</dbReference>